<evidence type="ECO:0000313" key="2">
    <source>
        <dbReference type="EMBL" id="KAK0631533.1"/>
    </source>
</evidence>
<name>A0AA39XCP8_9PEZI</name>
<dbReference type="EMBL" id="JAULSU010000001">
    <property type="protein sequence ID" value="KAK0631533.1"/>
    <property type="molecule type" value="Genomic_DNA"/>
</dbReference>
<keyword evidence="3" id="KW-1185">Reference proteome</keyword>
<keyword evidence="1" id="KW-1133">Transmembrane helix</keyword>
<proteinExistence type="predicted"/>
<keyword evidence="1" id="KW-0812">Transmembrane</keyword>
<sequence length="279" mass="30729">MTAPATLHKHFLADSQHARHRFRDDSPQWSEDSKYDGGTQYTQALPDNEKPKVVCVKSLKRSLVQFLIFHFPPIVVTLGLLSVYVLRISWGVGNDGLGALLFAAKVHETLIIGSLFHILFYHIRRGLLGPDGIPFGFLTAAFQLSSPFYLINSSFLAPLLRYRPVTFSSSVLTTVLVVTFTVAALAGASSGIVMIPRLDWWEIDLHKVNDSLTVGGIGLCLRLDHLQAIVSPVERLYPTTIDPQSYPFDCGESGHALSTPMLGTPTKERRLGLGSARCL</sequence>
<dbReference type="Proteomes" id="UP001175000">
    <property type="component" value="Unassembled WGS sequence"/>
</dbReference>
<comment type="caution">
    <text evidence="2">The sequence shown here is derived from an EMBL/GenBank/DDBJ whole genome shotgun (WGS) entry which is preliminary data.</text>
</comment>
<accession>A0AA39XCP8</accession>
<evidence type="ECO:0000313" key="3">
    <source>
        <dbReference type="Proteomes" id="UP001175000"/>
    </source>
</evidence>
<reference evidence="2" key="1">
    <citation type="submission" date="2023-06" db="EMBL/GenBank/DDBJ databases">
        <title>Genome-scale phylogeny and comparative genomics of the fungal order Sordariales.</title>
        <authorList>
            <consortium name="Lawrence Berkeley National Laboratory"/>
            <person name="Hensen N."/>
            <person name="Bonometti L."/>
            <person name="Westerberg I."/>
            <person name="Brannstrom I.O."/>
            <person name="Guillou S."/>
            <person name="Cros-Aarteil S."/>
            <person name="Calhoun S."/>
            <person name="Haridas S."/>
            <person name="Kuo A."/>
            <person name="Mondo S."/>
            <person name="Pangilinan J."/>
            <person name="Riley R."/>
            <person name="Labutti K."/>
            <person name="Andreopoulos B."/>
            <person name="Lipzen A."/>
            <person name="Chen C."/>
            <person name="Yanf M."/>
            <person name="Daum C."/>
            <person name="Ng V."/>
            <person name="Clum A."/>
            <person name="Steindorff A."/>
            <person name="Ohm R."/>
            <person name="Martin F."/>
            <person name="Silar P."/>
            <person name="Natvig D."/>
            <person name="Lalanne C."/>
            <person name="Gautier V."/>
            <person name="Ament-Velasquez S.L."/>
            <person name="Kruys A."/>
            <person name="Hutchinson M.I."/>
            <person name="Powell A.J."/>
            <person name="Barry K."/>
            <person name="Miller A.N."/>
            <person name="Grigoriev I.V."/>
            <person name="Debuchy R."/>
            <person name="Gladieux P."/>
            <person name="Thoren M.H."/>
            <person name="Johannesson H."/>
        </authorList>
    </citation>
    <scope>NUCLEOTIDE SEQUENCE</scope>
    <source>
        <strain evidence="2">CBS 606.72</strain>
    </source>
</reference>
<evidence type="ECO:0000256" key="1">
    <source>
        <dbReference type="SAM" id="Phobius"/>
    </source>
</evidence>
<protein>
    <submittedName>
        <fullName evidence="2">Uncharacterized protein</fullName>
    </submittedName>
</protein>
<dbReference type="AlphaFoldDB" id="A0AA39XCP8"/>
<feature type="transmembrane region" description="Helical" evidence="1">
    <location>
        <begin position="98"/>
        <end position="120"/>
    </location>
</feature>
<organism evidence="2 3">
    <name type="scientific">Immersiella caudata</name>
    <dbReference type="NCBI Taxonomy" id="314043"/>
    <lineage>
        <taxon>Eukaryota</taxon>
        <taxon>Fungi</taxon>
        <taxon>Dikarya</taxon>
        <taxon>Ascomycota</taxon>
        <taxon>Pezizomycotina</taxon>
        <taxon>Sordariomycetes</taxon>
        <taxon>Sordariomycetidae</taxon>
        <taxon>Sordariales</taxon>
        <taxon>Lasiosphaeriaceae</taxon>
        <taxon>Immersiella</taxon>
    </lineage>
</organism>
<feature type="transmembrane region" description="Helical" evidence="1">
    <location>
        <begin position="66"/>
        <end position="86"/>
    </location>
</feature>
<gene>
    <name evidence="2" type="ORF">B0T14DRAFT_559322</name>
</gene>
<keyword evidence="1" id="KW-0472">Membrane</keyword>
<feature type="transmembrane region" description="Helical" evidence="1">
    <location>
        <begin position="132"/>
        <end position="151"/>
    </location>
</feature>
<feature type="transmembrane region" description="Helical" evidence="1">
    <location>
        <begin position="171"/>
        <end position="195"/>
    </location>
</feature>